<feature type="compositionally biased region" description="Polar residues" evidence="11">
    <location>
        <begin position="37"/>
        <end position="48"/>
    </location>
</feature>
<feature type="compositionally biased region" description="Low complexity" evidence="11">
    <location>
        <begin position="12"/>
        <end position="28"/>
    </location>
</feature>
<accession>A0ABR2K7X5</accession>
<sequence length="446" mass="49845">MSSKHQFHAQTPILSKEPSSPKSIPPKLSMKRKFQPLHSTSSELNLNKSKYFKDEKSLEPTNDTPKNQNSKPSSPGVVQNGPITPAFAKQRYRDYLSTYELTEISGYHQIYFVGRPSSSTTSINNHGNSQNFGFDILPSCHYKTQVGEHIAYRYEILSIFGRGSFGEVVKCYDHKCNTQVAIKILVNTPLMHRQGSIEIQNMLLVNKTGSPYIVKVSDSFTFRSHICIVTEILGTSLFKYIENNNFSPVPLKTLRTIVFDITSGLADIHKSKIIHADIKPENILFASSSSKHVKIIDFGSSCTVGHTIYNYLQSRFYRAPEIILGIPYGTAIDIWSLGCIAAELATGIPIFKGNSDAEQLKKFVETIGSPPANVMASSTRKKQYIQSDGKIIGNPTPFKTKLSSFLKTSDMHFLDFVTKCLEWDPSKRITASKALSHPFLVKSKKS</sequence>
<dbReference type="InterPro" id="IPR042521">
    <property type="entry name" value="DYRK"/>
</dbReference>
<comment type="catalytic activity">
    <reaction evidence="9">
        <text>L-threonyl-[protein] + ATP = O-phospho-L-threonyl-[protein] + ADP + H(+)</text>
        <dbReference type="Rhea" id="RHEA:46608"/>
        <dbReference type="Rhea" id="RHEA-COMP:11060"/>
        <dbReference type="Rhea" id="RHEA-COMP:11605"/>
        <dbReference type="ChEBI" id="CHEBI:15378"/>
        <dbReference type="ChEBI" id="CHEBI:30013"/>
        <dbReference type="ChEBI" id="CHEBI:30616"/>
        <dbReference type="ChEBI" id="CHEBI:61977"/>
        <dbReference type="ChEBI" id="CHEBI:456216"/>
        <dbReference type="EC" id="2.7.12.1"/>
    </reaction>
</comment>
<dbReference type="EC" id="2.7.12.1" evidence="2"/>
<keyword evidence="5" id="KW-0547">Nucleotide-binding</keyword>
<evidence type="ECO:0000259" key="12">
    <source>
        <dbReference type="PROSITE" id="PS50011"/>
    </source>
</evidence>
<evidence type="ECO:0000256" key="6">
    <source>
        <dbReference type="ARBA" id="ARBA00022777"/>
    </source>
</evidence>
<keyword evidence="6" id="KW-0418">Kinase</keyword>
<evidence type="ECO:0000256" key="9">
    <source>
        <dbReference type="ARBA" id="ARBA00049308"/>
    </source>
</evidence>
<keyword evidence="14" id="KW-1185">Reference proteome</keyword>
<keyword evidence="7" id="KW-0067">ATP-binding</keyword>
<comment type="catalytic activity">
    <reaction evidence="8">
        <text>L-seryl-[protein] + ATP = O-phospho-L-seryl-[protein] + ADP + H(+)</text>
        <dbReference type="Rhea" id="RHEA:17989"/>
        <dbReference type="Rhea" id="RHEA-COMP:9863"/>
        <dbReference type="Rhea" id="RHEA-COMP:11604"/>
        <dbReference type="ChEBI" id="CHEBI:15378"/>
        <dbReference type="ChEBI" id="CHEBI:29999"/>
        <dbReference type="ChEBI" id="CHEBI:30616"/>
        <dbReference type="ChEBI" id="CHEBI:83421"/>
        <dbReference type="ChEBI" id="CHEBI:456216"/>
        <dbReference type="EC" id="2.7.12.1"/>
    </reaction>
</comment>
<evidence type="ECO:0000256" key="8">
    <source>
        <dbReference type="ARBA" id="ARBA00049003"/>
    </source>
</evidence>
<dbReference type="InterPro" id="IPR008271">
    <property type="entry name" value="Ser/Thr_kinase_AS"/>
</dbReference>
<dbReference type="PROSITE" id="PS50011">
    <property type="entry name" value="PROTEIN_KINASE_DOM"/>
    <property type="match status" value="1"/>
</dbReference>
<evidence type="ECO:0000256" key="1">
    <source>
        <dbReference type="ARBA" id="ARBA00008867"/>
    </source>
</evidence>
<dbReference type="InterPro" id="IPR011009">
    <property type="entry name" value="Kinase-like_dom_sf"/>
</dbReference>
<comment type="similarity">
    <text evidence="1">Belongs to the protein kinase superfamily. CMGC Ser/Thr protein kinase family. MNB/DYRK subfamily.</text>
</comment>
<proteinExistence type="inferred from homology"/>
<comment type="caution">
    <text evidence="13">The sequence shown here is derived from an EMBL/GenBank/DDBJ whole genome shotgun (WGS) entry which is preliminary data.</text>
</comment>
<comment type="catalytic activity">
    <reaction evidence="10">
        <text>L-tyrosyl-[protein] + ATP = O-phospho-L-tyrosyl-[protein] + ADP + H(+)</text>
        <dbReference type="Rhea" id="RHEA:10596"/>
        <dbReference type="Rhea" id="RHEA-COMP:10136"/>
        <dbReference type="Rhea" id="RHEA-COMP:20101"/>
        <dbReference type="ChEBI" id="CHEBI:15378"/>
        <dbReference type="ChEBI" id="CHEBI:30616"/>
        <dbReference type="ChEBI" id="CHEBI:46858"/>
        <dbReference type="ChEBI" id="CHEBI:61978"/>
        <dbReference type="ChEBI" id="CHEBI:456216"/>
        <dbReference type="EC" id="2.7.12.1"/>
    </reaction>
</comment>
<feature type="region of interest" description="Disordered" evidence="11">
    <location>
        <begin position="1"/>
        <end position="83"/>
    </location>
</feature>
<dbReference type="Gene3D" id="1.10.510.10">
    <property type="entry name" value="Transferase(Phosphotransferase) domain 1"/>
    <property type="match status" value="1"/>
</dbReference>
<evidence type="ECO:0000256" key="2">
    <source>
        <dbReference type="ARBA" id="ARBA00013203"/>
    </source>
</evidence>
<dbReference type="Gene3D" id="3.30.200.20">
    <property type="entry name" value="Phosphorylase Kinase, domain 1"/>
    <property type="match status" value="1"/>
</dbReference>
<feature type="compositionally biased region" description="Polar residues" evidence="11">
    <location>
        <begin position="59"/>
        <end position="77"/>
    </location>
</feature>
<feature type="domain" description="Protein kinase" evidence="12">
    <location>
        <begin position="154"/>
        <end position="440"/>
    </location>
</feature>
<gene>
    <name evidence="13" type="ORF">M9Y10_037899</name>
</gene>
<dbReference type="InterPro" id="IPR050494">
    <property type="entry name" value="Ser_Thr_dual-spec_kinase"/>
</dbReference>
<evidence type="ECO:0000256" key="11">
    <source>
        <dbReference type="SAM" id="MobiDB-lite"/>
    </source>
</evidence>
<organism evidence="13 14">
    <name type="scientific">Tritrichomonas musculus</name>
    <dbReference type="NCBI Taxonomy" id="1915356"/>
    <lineage>
        <taxon>Eukaryota</taxon>
        <taxon>Metamonada</taxon>
        <taxon>Parabasalia</taxon>
        <taxon>Tritrichomonadida</taxon>
        <taxon>Tritrichomonadidae</taxon>
        <taxon>Tritrichomonas</taxon>
    </lineage>
</organism>
<keyword evidence="4" id="KW-0808">Transferase</keyword>
<dbReference type="Pfam" id="PF00069">
    <property type="entry name" value="Pkinase"/>
    <property type="match status" value="1"/>
</dbReference>
<protein>
    <recommendedName>
        <fullName evidence="2">dual-specificity kinase</fullName>
        <ecNumber evidence="2">2.7.12.1</ecNumber>
    </recommendedName>
</protein>
<evidence type="ECO:0000256" key="5">
    <source>
        <dbReference type="ARBA" id="ARBA00022741"/>
    </source>
</evidence>
<dbReference type="EMBL" id="JAPFFF010000006">
    <property type="protein sequence ID" value="KAK8886866.1"/>
    <property type="molecule type" value="Genomic_DNA"/>
</dbReference>
<dbReference type="InterPro" id="IPR000719">
    <property type="entry name" value="Prot_kinase_dom"/>
</dbReference>
<evidence type="ECO:0000313" key="13">
    <source>
        <dbReference type="EMBL" id="KAK8886866.1"/>
    </source>
</evidence>
<evidence type="ECO:0000256" key="10">
    <source>
        <dbReference type="ARBA" id="ARBA00051680"/>
    </source>
</evidence>
<dbReference type="SUPFAM" id="SSF56112">
    <property type="entry name" value="Protein kinase-like (PK-like)"/>
    <property type="match status" value="1"/>
</dbReference>
<dbReference type="Proteomes" id="UP001470230">
    <property type="component" value="Unassembled WGS sequence"/>
</dbReference>
<evidence type="ECO:0000256" key="3">
    <source>
        <dbReference type="ARBA" id="ARBA00022527"/>
    </source>
</evidence>
<evidence type="ECO:0000313" key="14">
    <source>
        <dbReference type="Proteomes" id="UP001470230"/>
    </source>
</evidence>
<reference evidence="13 14" key="1">
    <citation type="submission" date="2024-04" db="EMBL/GenBank/DDBJ databases">
        <title>Tritrichomonas musculus Genome.</title>
        <authorList>
            <person name="Alves-Ferreira E."/>
            <person name="Grigg M."/>
            <person name="Lorenzi H."/>
            <person name="Galac M."/>
        </authorList>
    </citation>
    <scope>NUCLEOTIDE SEQUENCE [LARGE SCALE GENOMIC DNA]</scope>
    <source>
        <strain evidence="13 14">EAF2021</strain>
    </source>
</reference>
<name>A0ABR2K7X5_9EUKA</name>
<dbReference type="PROSITE" id="PS00108">
    <property type="entry name" value="PROTEIN_KINASE_ST"/>
    <property type="match status" value="1"/>
</dbReference>
<keyword evidence="3" id="KW-0723">Serine/threonine-protein kinase</keyword>
<evidence type="ECO:0000256" key="4">
    <source>
        <dbReference type="ARBA" id="ARBA00022679"/>
    </source>
</evidence>
<dbReference type="Gene3D" id="3.30.10.30">
    <property type="entry name" value="DYRK"/>
    <property type="match status" value="1"/>
</dbReference>
<evidence type="ECO:0000256" key="7">
    <source>
        <dbReference type="ARBA" id="ARBA00022840"/>
    </source>
</evidence>
<dbReference type="PANTHER" id="PTHR24058">
    <property type="entry name" value="DUAL SPECIFICITY PROTEIN KINASE"/>
    <property type="match status" value="1"/>
</dbReference>
<dbReference type="SMART" id="SM00220">
    <property type="entry name" value="S_TKc"/>
    <property type="match status" value="1"/>
</dbReference>
<dbReference type="PANTHER" id="PTHR24058:SF22">
    <property type="entry name" value="DUAL SPECIFICITY TYROSINE-PHOSPHORYLATION-REGULATED KINASE 4"/>
    <property type="match status" value="1"/>
</dbReference>